<keyword evidence="1" id="KW-0472">Membrane</keyword>
<evidence type="ECO:0000313" key="3">
    <source>
        <dbReference type="Proteomes" id="UP001501495"/>
    </source>
</evidence>
<proteinExistence type="predicted"/>
<sequence length="143" mass="14720">MRAARFLLGALGLGVLGWGAWLLLDQQDLAELRGVVVWLAGGVVVHDAVLAPLTLLVTAVGARVLPSSWQGAGARAVIVIGTVTLMAIPVLGRFGADYDPANATVLDRPYAAGWGAVVVLTLVAVAAHAGLRLGRRRAADPEA</sequence>
<keyword evidence="1" id="KW-1133">Transmembrane helix</keyword>
<name>A0ABP7XKF4_9ACTN</name>
<dbReference type="Proteomes" id="UP001501495">
    <property type="component" value="Unassembled WGS sequence"/>
</dbReference>
<gene>
    <name evidence="2" type="ORF">GCM10022215_23430</name>
</gene>
<organism evidence="2 3">
    <name type="scientific">Nocardioides fonticola</name>
    <dbReference type="NCBI Taxonomy" id="450363"/>
    <lineage>
        <taxon>Bacteria</taxon>
        <taxon>Bacillati</taxon>
        <taxon>Actinomycetota</taxon>
        <taxon>Actinomycetes</taxon>
        <taxon>Propionibacteriales</taxon>
        <taxon>Nocardioidaceae</taxon>
        <taxon>Nocardioides</taxon>
    </lineage>
</organism>
<comment type="caution">
    <text evidence="2">The sequence shown here is derived from an EMBL/GenBank/DDBJ whole genome shotgun (WGS) entry which is preliminary data.</text>
</comment>
<dbReference type="EMBL" id="BAAAZH010000016">
    <property type="protein sequence ID" value="GAA4120167.1"/>
    <property type="molecule type" value="Genomic_DNA"/>
</dbReference>
<evidence type="ECO:0000313" key="2">
    <source>
        <dbReference type="EMBL" id="GAA4120167.1"/>
    </source>
</evidence>
<keyword evidence="3" id="KW-1185">Reference proteome</keyword>
<accession>A0ABP7XKF4</accession>
<feature type="transmembrane region" description="Helical" evidence="1">
    <location>
        <begin position="72"/>
        <end position="91"/>
    </location>
</feature>
<evidence type="ECO:0000256" key="1">
    <source>
        <dbReference type="SAM" id="Phobius"/>
    </source>
</evidence>
<feature type="transmembrane region" description="Helical" evidence="1">
    <location>
        <begin position="111"/>
        <end position="131"/>
    </location>
</feature>
<reference evidence="3" key="1">
    <citation type="journal article" date="2019" name="Int. J. Syst. Evol. Microbiol.">
        <title>The Global Catalogue of Microorganisms (GCM) 10K type strain sequencing project: providing services to taxonomists for standard genome sequencing and annotation.</title>
        <authorList>
            <consortium name="The Broad Institute Genomics Platform"/>
            <consortium name="The Broad Institute Genome Sequencing Center for Infectious Disease"/>
            <person name="Wu L."/>
            <person name="Ma J."/>
        </authorList>
    </citation>
    <scope>NUCLEOTIDE SEQUENCE [LARGE SCALE GENOMIC DNA]</scope>
    <source>
        <strain evidence="3">JCM 16703</strain>
    </source>
</reference>
<feature type="transmembrane region" description="Helical" evidence="1">
    <location>
        <begin position="7"/>
        <end position="24"/>
    </location>
</feature>
<dbReference type="RefSeq" id="WP_344733574.1">
    <property type="nucleotide sequence ID" value="NZ_BAAAZH010000016.1"/>
</dbReference>
<protein>
    <submittedName>
        <fullName evidence="2">Uncharacterized protein</fullName>
    </submittedName>
</protein>
<keyword evidence="1" id="KW-0812">Transmembrane</keyword>
<feature type="transmembrane region" description="Helical" evidence="1">
    <location>
        <begin position="36"/>
        <end position="60"/>
    </location>
</feature>